<dbReference type="Proteomes" id="UP000807769">
    <property type="component" value="Unassembled WGS sequence"/>
</dbReference>
<dbReference type="InterPro" id="IPR011989">
    <property type="entry name" value="ARM-like"/>
</dbReference>
<reference evidence="1" key="1">
    <citation type="journal article" date="2020" name="New Phytol.">
        <title>Comparative genomics reveals dynamic genome evolution in host specialist ectomycorrhizal fungi.</title>
        <authorList>
            <person name="Lofgren L.A."/>
            <person name="Nguyen N.H."/>
            <person name="Vilgalys R."/>
            <person name="Ruytinx J."/>
            <person name="Liao H.L."/>
            <person name="Branco S."/>
            <person name="Kuo A."/>
            <person name="LaButti K."/>
            <person name="Lipzen A."/>
            <person name="Andreopoulos W."/>
            <person name="Pangilinan J."/>
            <person name="Riley R."/>
            <person name="Hundley H."/>
            <person name="Na H."/>
            <person name="Barry K."/>
            <person name="Grigoriev I.V."/>
            <person name="Stajich J.E."/>
            <person name="Kennedy P.G."/>
        </authorList>
    </citation>
    <scope>NUCLEOTIDE SEQUENCE</scope>
    <source>
        <strain evidence="1">MN1</strain>
    </source>
</reference>
<dbReference type="EMBL" id="JABBWG010000003">
    <property type="protein sequence ID" value="KAG1824571.1"/>
    <property type="molecule type" value="Genomic_DNA"/>
</dbReference>
<comment type="caution">
    <text evidence="1">The sequence shown here is derived from an EMBL/GenBank/DDBJ whole genome shotgun (WGS) entry which is preliminary data.</text>
</comment>
<organism evidence="1 2">
    <name type="scientific">Suillus subaureus</name>
    <dbReference type="NCBI Taxonomy" id="48587"/>
    <lineage>
        <taxon>Eukaryota</taxon>
        <taxon>Fungi</taxon>
        <taxon>Dikarya</taxon>
        <taxon>Basidiomycota</taxon>
        <taxon>Agaricomycotina</taxon>
        <taxon>Agaricomycetes</taxon>
        <taxon>Agaricomycetidae</taxon>
        <taxon>Boletales</taxon>
        <taxon>Suillineae</taxon>
        <taxon>Suillaceae</taxon>
        <taxon>Suillus</taxon>
    </lineage>
</organism>
<keyword evidence="2" id="KW-1185">Reference proteome</keyword>
<dbReference type="GeneID" id="64628417"/>
<dbReference type="RefSeq" id="XP_041198288.1">
    <property type="nucleotide sequence ID" value="XM_041334400.1"/>
</dbReference>
<accession>A0A9P7EKE2</accession>
<evidence type="ECO:0000313" key="2">
    <source>
        <dbReference type="Proteomes" id="UP000807769"/>
    </source>
</evidence>
<dbReference type="AlphaFoldDB" id="A0A9P7EKE2"/>
<feature type="non-terminal residue" evidence="1">
    <location>
        <position position="77"/>
    </location>
</feature>
<sequence length="77" mass="8591">MLNITWSLRSRAHAQVPPVARLLNDKGAFEKLFNTVIHEGGLEGGVISHLLRCNSSNQSYFRKTSLPALLYSLLLLL</sequence>
<protein>
    <submittedName>
        <fullName evidence="1">Uncharacterized protein</fullName>
    </submittedName>
</protein>
<dbReference type="OrthoDB" id="198977at2759"/>
<name>A0A9P7EKE2_9AGAM</name>
<gene>
    <name evidence="1" type="ORF">BJ212DRAFT_1321228</name>
</gene>
<dbReference type="Gene3D" id="1.25.10.10">
    <property type="entry name" value="Leucine-rich Repeat Variant"/>
    <property type="match status" value="1"/>
</dbReference>
<proteinExistence type="predicted"/>
<evidence type="ECO:0000313" key="1">
    <source>
        <dbReference type="EMBL" id="KAG1824571.1"/>
    </source>
</evidence>